<evidence type="ECO:0000313" key="6">
    <source>
        <dbReference type="Proteomes" id="UP000275385"/>
    </source>
</evidence>
<dbReference type="InterPro" id="IPR019826">
    <property type="entry name" value="Carboxylesterase_B_AS"/>
</dbReference>
<evidence type="ECO:0000259" key="4">
    <source>
        <dbReference type="Pfam" id="PF00135"/>
    </source>
</evidence>
<comment type="caution">
    <text evidence="5">The sequence shown here is derived from an EMBL/GenBank/DDBJ whole genome shotgun (WGS) entry which is preliminary data.</text>
</comment>
<evidence type="ECO:0000256" key="3">
    <source>
        <dbReference type="SAM" id="Phobius"/>
    </source>
</evidence>
<dbReference type="PROSITE" id="PS00122">
    <property type="entry name" value="CARBOXYLESTERASE_B_1"/>
    <property type="match status" value="1"/>
</dbReference>
<dbReference type="OrthoDB" id="408631at2759"/>
<evidence type="ECO:0000256" key="1">
    <source>
        <dbReference type="ARBA" id="ARBA00005964"/>
    </source>
</evidence>
<dbReference type="SUPFAM" id="SSF53474">
    <property type="entry name" value="alpha/beta-Hydrolases"/>
    <property type="match status" value="1"/>
</dbReference>
<reference evidence="5 6" key="1">
    <citation type="submission" date="2018-08" db="EMBL/GenBank/DDBJ databases">
        <title>Draft genome of the lignicolous fungus Coniochaeta pulveracea.</title>
        <authorList>
            <person name="Borstlap C.J."/>
            <person name="De Witt R.N."/>
            <person name="Botha A."/>
            <person name="Volschenk H."/>
        </authorList>
    </citation>
    <scope>NUCLEOTIDE SEQUENCE [LARGE SCALE GENOMIC DNA]</scope>
    <source>
        <strain evidence="5 6">CAB683</strain>
    </source>
</reference>
<dbReference type="EMBL" id="QVQW01000009">
    <property type="protein sequence ID" value="RKU47396.1"/>
    <property type="molecule type" value="Genomic_DNA"/>
</dbReference>
<proteinExistence type="inferred from homology"/>
<organism evidence="5 6">
    <name type="scientific">Coniochaeta pulveracea</name>
    <dbReference type="NCBI Taxonomy" id="177199"/>
    <lineage>
        <taxon>Eukaryota</taxon>
        <taxon>Fungi</taxon>
        <taxon>Dikarya</taxon>
        <taxon>Ascomycota</taxon>
        <taxon>Pezizomycotina</taxon>
        <taxon>Sordariomycetes</taxon>
        <taxon>Sordariomycetidae</taxon>
        <taxon>Coniochaetales</taxon>
        <taxon>Coniochaetaceae</taxon>
        <taxon>Coniochaeta</taxon>
    </lineage>
</organism>
<keyword evidence="2" id="KW-0378">Hydrolase</keyword>
<keyword evidence="3" id="KW-0812">Transmembrane</keyword>
<keyword evidence="3" id="KW-0472">Membrane</keyword>
<gene>
    <name evidence="5" type="ORF">DL546_007430</name>
</gene>
<dbReference type="PANTHER" id="PTHR11559">
    <property type="entry name" value="CARBOXYLESTERASE"/>
    <property type="match status" value="1"/>
</dbReference>
<dbReference type="Gene3D" id="3.40.50.1820">
    <property type="entry name" value="alpha/beta hydrolase"/>
    <property type="match status" value="1"/>
</dbReference>
<keyword evidence="6" id="KW-1185">Reference proteome</keyword>
<dbReference type="STRING" id="177199.A0A420YI03"/>
<dbReference type="AlphaFoldDB" id="A0A420YI03"/>
<evidence type="ECO:0000256" key="2">
    <source>
        <dbReference type="ARBA" id="ARBA00022801"/>
    </source>
</evidence>
<keyword evidence="3" id="KW-1133">Transmembrane helix</keyword>
<dbReference type="InterPro" id="IPR002018">
    <property type="entry name" value="CarbesteraseB"/>
</dbReference>
<name>A0A420YI03_9PEZI</name>
<dbReference type="Proteomes" id="UP000275385">
    <property type="component" value="Unassembled WGS sequence"/>
</dbReference>
<accession>A0A420YI03</accession>
<feature type="transmembrane region" description="Helical" evidence="3">
    <location>
        <begin position="34"/>
        <end position="55"/>
    </location>
</feature>
<comment type="similarity">
    <text evidence="1">Belongs to the type-B carboxylesterase/lipase family.</text>
</comment>
<evidence type="ECO:0000313" key="5">
    <source>
        <dbReference type="EMBL" id="RKU47396.1"/>
    </source>
</evidence>
<feature type="domain" description="Carboxylesterase type B" evidence="4">
    <location>
        <begin position="155"/>
        <end position="698"/>
    </location>
</feature>
<dbReference type="GO" id="GO:0016787">
    <property type="term" value="F:hydrolase activity"/>
    <property type="evidence" value="ECO:0007669"/>
    <property type="project" value="UniProtKB-KW"/>
</dbReference>
<sequence>MPSLGKANAGKEKTLIIAGCRDLFSMGPQDRRRLLSTGAWLSALTIFAIVSWFYVFREGASSRLPPPLVFDPVADPGTRASGLPVEGLLPGTVVQSTVTLSTTASDAVKATQSRLASTTGLLASEGRVSSFSTTSKTSTAPTMQSPISVATSASTPVVKLRQGTYKGKTHPANGNYPKVIESFLGIPYAQDTSGNNRFRPAVPVPDSSATFDAATFGPTCLGSWSGLAESEDCLRLNVYRPAGSVSAAGSPKPKPLPVVIYVHGGSFNTGHGGERNMASFVSWAKEDILAVSFNYRTGPFGFLPSALTAREGLLNLGLKDQQALFRWVKENIAAFGGDAGNITIMGLSAGAHSVGHHVVYYGNSSTPAPFQKAILESGACTARAVFYPTHPRHLVQFREFLVAAGVEGVPESEVFDALRKLDGKTLNAASKKVWAKYTDSVTWPFQPVIDGPNAFSNSSHVDTNSTDPAIPDLPFHSWQKGHHLRIPVLTGFNTNEGTMFVPPKADTNEDFRSFFGTLIPGFSKKDLDDLEKFYPDPVTDPSSPYKSVPEGMGRQWARLDAAYSHYAYICPVLQTVHFLSTNDANPSFSKSTHGSRTTEGRPPVYVYHYAALSKWGTANHGDEAAIVAHDMSVIASGLTPVAELTHETADVKPSPVSHKPGLRAISDAMHTAWVNFIVSKEGNPNPFAKTGEEWPAFESPFGGKGKGRLVKFGEGNDERLQAGGRPGVPVKVEELSDWELEVCRFWWERVELSQGVGRRSNQGRL</sequence>
<protein>
    <recommendedName>
        <fullName evidence="4">Carboxylesterase type B domain-containing protein</fullName>
    </recommendedName>
</protein>
<dbReference type="Pfam" id="PF00135">
    <property type="entry name" value="COesterase"/>
    <property type="match status" value="1"/>
</dbReference>
<dbReference type="InterPro" id="IPR050309">
    <property type="entry name" value="Type-B_Carboxylest/Lipase"/>
</dbReference>
<dbReference type="InterPro" id="IPR029058">
    <property type="entry name" value="AB_hydrolase_fold"/>
</dbReference>